<dbReference type="Proteomes" id="UP000799757">
    <property type="component" value="Unassembled WGS sequence"/>
</dbReference>
<sequence>MSLSTLPKELLLMMTDYLPLLSIESLALTLNKNITLICLSLLEPLFIRRRNKTLMESRFGGFRTKTLYYASRYLDENSWTSRDDLKNARALFRVPESAELLPKGSFDPMFALEYLDLNEDLHWLAPVDKKTDQNQEGHKTRSAMMQEELNEILVAAEKADVKLPASFVKLATNLELMNRIPTGGSYFHIGGGLRRVPAAVDTAAGGYIVRLYCDQQGCGFWSLYIEAGEEGRNCVLGTSQDAGQYQWGYGLHDNDDEGWENFSATTEERERASIEGLKMARMHVDDVSFEGLTFEQWLALIYFESWLSLSLGGGFGAEVEDGEALEPLREYVRHNYFK</sequence>
<organism evidence="1 2">
    <name type="scientific">Melanomma pulvis-pyrius CBS 109.77</name>
    <dbReference type="NCBI Taxonomy" id="1314802"/>
    <lineage>
        <taxon>Eukaryota</taxon>
        <taxon>Fungi</taxon>
        <taxon>Dikarya</taxon>
        <taxon>Ascomycota</taxon>
        <taxon>Pezizomycotina</taxon>
        <taxon>Dothideomycetes</taxon>
        <taxon>Pleosporomycetidae</taxon>
        <taxon>Pleosporales</taxon>
        <taxon>Melanommataceae</taxon>
        <taxon>Melanomma</taxon>
    </lineage>
</organism>
<proteinExistence type="predicted"/>
<gene>
    <name evidence="1" type="ORF">K505DRAFT_328676</name>
</gene>
<protein>
    <submittedName>
        <fullName evidence="1">Uncharacterized protein</fullName>
    </submittedName>
</protein>
<accession>A0A6A6WYI7</accession>
<name>A0A6A6WYI7_9PLEO</name>
<reference evidence="1" key="1">
    <citation type="journal article" date="2020" name="Stud. Mycol.">
        <title>101 Dothideomycetes genomes: a test case for predicting lifestyles and emergence of pathogens.</title>
        <authorList>
            <person name="Haridas S."/>
            <person name="Albert R."/>
            <person name="Binder M."/>
            <person name="Bloem J."/>
            <person name="Labutti K."/>
            <person name="Salamov A."/>
            <person name="Andreopoulos B."/>
            <person name="Baker S."/>
            <person name="Barry K."/>
            <person name="Bills G."/>
            <person name="Bluhm B."/>
            <person name="Cannon C."/>
            <person name="Castanera R."/>
            <person name="Culley D."/>
            <person name="Daum C."/>
            <person name="Ezra D."/>
            <person name="Gonzalez J."/>
            <person name="Henrissat B."/>
            <person name="Kuo A."/>
            <person name="Liang C."/>
            <person name="Lipzen A."/>
            <person name="Lutzoni F."/>
            <person name="Magnuson J."/>
            <person name="Mondo S."/>
            <person name="Nolan M."/>
            <person name="Ohm R."/>
            <person name="Pangilinan J."/>
            <person name="Park H.-J."/>
            <person name="Ramirez L."/>
            <person name="Alfaro M."/>
            <person name="Sun H."/>
            <person name="Tritt A."/>
            <person name="Yoshinaga Y."/>
            <person name="Zwiers L.-H."/>
            <person name="Turgeon B."/>
            <person name="Goodwin S."/>
            <person name="Spatafora J."/>
            <person name="Crous P."/>
            <person name="Grigoriev I."/>
        </authorList>
    </citation>
    <scope>NUCLEOTIDE SEQUENCE</scope>
    <source>
        <strain evidence="1">CBS 109.77</strain>
    </source>
</reference>
<keyword evidence="2" id="KW-1185">Reference proteome</keyword>
<evidence type="ECO:0000313" key="1">
    <source>
        <dbReference type="EMBL" id="KAF2788787.1"/>
    </source>
</evidence>
<dbReference type="EMBL" id="MU002186">
    <property type="protein sequence ID" value="KAF2788787.1"/>
    <property type="molecule type" value="Genomic_DNA"/>
</dbReference>
<dbReference type="AlphaFoldDB" id="A0A6A6WYI7"/>
<dbReference type="OrthoDB" id="3762936at2759"/>
<evidence type="ECO:0000313" key="2">
    <source>
        <dbReference type="Proteomes" id="UP000799757"/>
    </source>
</evidence>